<name>A0AAE1DHX0_9GAST</name>
<feature type="region of interest" description="Disordered" evidence="1">
    <location>
        <begin position="232"/>
        <end position="291"/>
    </location>
</feature>
<dbReference type="EMBL" id="JAWDGP010003868">
    <property type="protein sequence ID" value="KAK3770083.1"/>
    <property type="molecule type" value="Genomic_DNA"/>
</dbReference>
<evidence type="ECO:0000256" key="1">
    <source>
        <dbReference type="SAM" id="MobiDB-lite"/>
    </source>
</evidence>
<keyword evidence="2" id="KW-0472">Membrane</keyword>
<keyword evidence="2" id="KW-0812">Transmembrane</keyword>
<feature type="transmembrane region" description="Helical" evidence="2">
    <location>
        <begin position="198"/>
        <end position="224"/>
    </location>
</feature>
<gene>
    <name evidence="3" type="ORF">RRG08_040990</name>
</gene>
<comment type="caution">
    <text evidence="3">The sequence shown here is derived from an EMBL/GenBank/DDBJ whole genome shotgun (WGS) entry which is preliminary data.</text>
</comment>
<evidence type="ECO:0000313" key="4">
    <source>
        <dbReference type="Proteomes" id="UP001283361"/>
    </source>
</evidence>
<sequence>MNHLEMRNFEQHYEPDETEMSAQERLLYNNNYNSNHHHNNTNNIISTNSSGGANSGSSMTNSNQNLPPLAMTNLDEENHYQLPYAHLHPQQSPYLPHHHNHLVQAPPTHLVHQPHHHQGSYSSGDEHSSTYGGVRPPGNGHGGCSVGVYPHDYPTHFGTLQDKYSVAYPVRNEGDGMMGRRGNRNTGSGLVYRPRRKLWWAAVTLALALLLIAGAVVIVVYFTVLTKDNEPAKVMGQGGSGSGDQGNHGSGGSMGGDFVTGQPPYIVPGTSKAPLDGSDQTDNGGQQPGSKLSRVTRFEAYWHPGDSRLFTAHLANGSSVEVFGPKKSDGTIKSIYSVGLKDSKADQPSSKSVVRFQGGLNIASVVLPNGVVVNYDWSVDKQHLEVQVFQPYMSQTTEPISYLAKVASSLLLYPLRQIHNVLERIPHFSAVSSTGGRGRLSSKCFSRFPVMVNKCGGKFPYDGAYVQGEISRLGSPIMMAALPWPKEANDPCYAQDAGSAFNFYLPLPGMVDSDNATMIKEAYVASSAKIFYHLCNVVKQQDHAERHKVCSNVAEKVRADLNEHHVMDSVYASCSAIMNSLFTMCAAVHDIASSENMPSISENVMLRSFQRRISDSFPRDLPEFVQIKAHAFCPSSQPQSSYQKTVGTGTIRGNVVEDAIHIDCGNFPEITYVDMNHMLALSGQQYDVIKHKIRMCSICAFEMEVSAQIIKEEMLCNNTCTKKSSAANNQDDYSRETKTFNQQDSVYCTDFLTSVDNSIEPIGRNCLANCMSDLKVQIQIRDPERDLYFYKQVVKCSELQKSRCTMKFGK</sequence>
<feature type="region of interest" description="Disordered" evidence="1">
    <location>
        <begin position="31"/>
        <end position="70"/>
    </location>
</feature>
<feature type="compositionally biased region" description="Low complexity" evidence="1">
    <location>
        <begin position="31"/>
        <end position="63"/>
    </location>
</feature>
<feature type="region of interest" description="Disordered" evidence="1">
    <location>
        <begin position="109"/>
        <end position="143"/>
    </location>
</feature>
<reference evidence="3" key="1">
    <citation type="journal article" date="2023" name="G3 (Bethesda)">
        <title>A reference genome for the long-term kleptoplast-retaining sea slug Elysia crispata morphotype clarki.</title>
        <authorList>
            <person name="Eastman K.E."/>
            <person name="Pendleton A.L."/>
            <person name="Shaikh M.A."/>
            <person name="Suttiyut T."/>
            <person name="Ogas R."/>
            <person name="Tomko P."/>
            <person name="Gavelis G."/>
            <person name="Widhalm J.R."/>
            <person name="Wisecaver J.H."/>
        </authorList>
    </citation>
    <scope>NUCLEOTIDE SEQUENCE</scope>
    <source>
        <strain evidence="3">ECLA1</strain>
    </source>
</reference>
<keyword evidence="4" id="KW-1185">Reference proteome</keyword>
<protein>
    <submittedName>
        <fullName evidence="3">Uncharacterized protein</fullName>
    </submittedName>
</protein>
<organism evidence="3 4">
    <name type="scientific">Elysia crispata</name>
    <name type="common">lettuce slug</name>
    <dbReference type="NCBI Taxonomy" id="231223"/>
    <lineage>
        <taxon>Eukaryota</taxon>
        <taxon>Metazoa</taxon>
        <taxon>Spiralia</taxon>
        <taxon>Lophotrochozoa</taxon>
        <taxon>Mollusca</taxon>
        <taxon>Gastropoda</taxon>
        <taxon>Heterobranchia</taxon>
        <taxon>Euthyneura</taxon>
        <taxon>Panpulmonata</taxon>
        <taxon>Sacoglossa</taxon>
        <taxon>Placobranchoidea</taxon>
        <taxon>Plakobranchidae</taxon>
        <taxon>Elysia</taxon>
    </lineage>
</organism>
<dbReference type="AlphaFoldDB" id="A0AAE1DHX0"/>
<evidence type="ECO:0000256" key="2">
    <source>
        <dbReference type="SAM" id="Phobius"/>
    </source>
</evidence>
<feature type="compositionally biased region" description="Polar residues" evidence="1">
    <location>
        <begin position="278"/>
        <end position="290"/>
    </location>
</feature>
<accession>A0AAE1DHX0</accession>
<dbReference type="Proteomes" id="UP001283361">
    <property type="component" value="Unassembled WGS sequence"/>
</dbReference>
<evidence type="ECO:0000313" key="3">
    <source>
        <dbReference type="EMBL" id="KAK3770083.1"/>
    </source>
</evidence>
<keyword evidence="2" id="KW-1133">Transmembrane helix</keyword>
<feature type="compositionally biased region" description="Gly residues" evidence="1">
    <location>
        <begin position="236"/>
        <end position="255"/>
    </location>
</feature>
<proteinExistence type="predicted"/>